<comment type="caution">
    <text evidence="7">The sequence shown here is derived from an EMBL/GenBank/DDBJ whole genome shotgun (WGS) entry which is preliminary data.</text>
</comment>
<dbReference type="RefSeq" id="WP_250138923.1">
    <property type="nucleotide sequence ID" value="NZ_JALIQP010000001.1"/>
</dbReference>
<keyword evidence="5 6" id="KW-0472">Membrane</keyword>
<evidence type="ECO:0000256" key="6">
    <source>
        <dbReference type="SAM" id="Phobius"/>
    </source>
</evidence>
<dbReference type="Pfam" id="PF13440">
    <property type="entry name" value="Polysacc_synt_3"/>
    <property type="match status" value="1"/>
</dbReference>
<feature type="transmembrane region" description="Helical" evidence="6">
    <location>
        <begin position="95"/>
        <end position="119"/>
    </location>
</feature>
<keyword evidence="4 6" id="KW-1133">Transmembrane helix</keyword>
<feature type="transmembrane region" description="Helical" evidence="6">
    <location>
        <begin position="180"/>
        <end position="213"/>
    </location>
</feature>
<proteinExistence type="predicted"/>
<feature type="transmembrane region" description="Helical" evidence="6">
    <location>
        <begin position="313"/>
        <end position="332"/>
    </location>
</feature>
<evidence type="ECO:0000313" key="7">
    <source>
        <dbReference type="EMBL" id="MFC4540762.1"/>
    </source>
</evidence>
<dbReference type="PANTHER" id="PTHR30250:SF27">
    <property type="entry name" value="POLYSACCHARIDE BIOSYNTHESIS PROTEIN"/>
    <property type="match status" value="1"/>
</dbReference>
<dbReference type="Proteomes" id="UP001595898">
    <property type="component" value="Unassembled WGS sequence"/>
</dbReference>
<gene>
    <name evidence="7" type="ORF">ACFO5R_02320</name>
</gene>
<feature type="transmembrane region" description="Helical" evidence="6">
    <location>
        <begin position="382"/>
        <end position="399"/>
    </location>
</feature>
<dbReference type="EMBL" id="JBHSFA010000002">
    <property type="protein sequence ID" value="MFC4540762.1"/>
    <property type="molecule type" value="Genomic_DNA"/>
</dbReference>
<name>A0ABD5PJK0_9EURY</name>
<evidence type="ECO:0000256" key="4">
    <source>
        <dbReference type="ARBA" id="ARBA00022989"/>
    </source>
</evidence>
<feature type="transmembrane region" description="Helical" evidence="6">
    <location>
        <begin position="438"/>
        <end position="457"/>
    </location>
</feature>
<keyword evidence="8" id="KW-1185">Reference proteome</keyword>
<evidence type="ECO:0000256" key="5">
    <source>
        <dbReference type="ARBA" id="ARBA00023136"/>
    </source>
</evidence>
<dbReference type="PANTHER" id="PTHR30250">
    <property type="entry name" value="PST FAMILY PREDICTED COLANIC ACID TRANSPORTER"/>
    <property type="match status" value="1"/>
</dbReference>
<feature type="transmembrane region" description="Helical" evidence="6">
    <location>
        <begin position="463"/>
        <end position="485"/>
    </location>
</feature>
<evidence type="ECO:0000256" key="1">
    <source>
        <dbReference type="ARBA" id="ARBA00004651"/>
    </source>
</evidence>
<accession>A0ABD5PJK0</accession>
<feature type="transmembrane region" description="Helical" evidence="6">
    <location>
        <begin position="139"/>
        <end position="159"/>
    </location>
</feature>
<protein>
    <submittedName>
        <fullName evidence="7">Lipopolysaccharide biosynthesis protein</fullName>
    </submittedName>
</protein>
<sequence length="516" mass="54936">MSRDDEETVPDDERDALLTIAHGAVVTSGGISGQRALTTAVEVVLARGLGPMAYGVYAMAWRIAQILVRIVTFGSVPVLQRYVPAYDGTPKRQSVVVGLAYATTVGFGVVLAISVWRLAPWINELTVDQPSFVPTMRGFGFLVVLLGVVTIVSGNFRAVGSARGEVVFNKLLRPGVRFGCATAALALGYSVVGVAGAIVVGTGVLAALAAPIAARVTGIVPSLREARSEVRRFYNHAAPVAMSSLGKVFQNRVDVLLVGALLTTVAAGVYNALLVLIAIAWIPLQSFNQLLPPVASELYADGRIEVLNEIYTSVTRLIVTTVVPVLAILLVYGRDLLALFGPTYTQGYVPLVVYLGGVFVGSAVGATGWLLMMTDHQYARMLLDWLLAALNVALTYTFIVQFGLVGAALGTSLAIAIQNGIQVLLLRRFEGLWPFDRTFLTPIAAGGVTLLVMWTIRVSVSSSLAPVLGSVAGLGSYIVSLHVLGIDPRDRLVVRELVDRYRTDLTETLQTATRSA</sequence>
<dbReference type="InterPro" id="IPR050833">
    <property type="entry name" value="Poly_Biosynth_Transport"/>
</dbReference>
<dbReference type="GO" id="GO:0005886">
    <property type="term" value="C:plasma membrane"/>
    <property type="evidence" value="ECO:0007669"/>
    <property type="project" value="UniProtKB-SubCell"/>
</dbReference>
<feature type="transmembrane region" description="Helical" evidence="6">
    <location>
        <begin position="405"/>
        <end position="426"/>
    </location>
</feature>
<feature type="transmembrane region" description="Helical" evidence="6">
    <location>
        <begin position="255"/>
        <end position="282"/>
    </location>
</feature>
<keyword evidence="2" id="KW-1003">Cell membrane</keyword>
<dbReference type="AlphaFoldDB" id="A0ABD5PJK0"/>
<comment type="subcellular location">
    <subcellularLocation>
        <location evidence="1">Cell membrane</location>
        <topology evidence="1">Multi-pass membrane protein</topology>
    </subcellularLocation>
</comment>
<evidence type="ECO:0000256" key="3">
    <source>
        <dbReference type="ARBA" id="ARBA00022692"/>
    </source>
</evidence>
<organism evidence="7 8">
    <name type="scientific">Halosolutus amylolyticus</name>
    <dbReference type="NCBI Taxonomy" id="2932267"/>
    <lineage>
        <taxon>Archaea</taxon>
        <taxon>Methanobacteriati</taxon>
        <taxon>Methanobacteriota</taxon>
        <taxon>Stenosarchaea group</taxon>
        <taxon>Halobacteria</taxon>
        <taxon>Halobacteriales</taxon>
        <taxon>Natrialbaceae</taxon>
        <taxon>Halosolutus</taxon>
    </lineage>
</organism>
<keyword evidence="3 6" id="KW-0812">Transmembrane</keyword>
<feature type="transmembrane region" description="Helical" evidence="6">
    <location>
        <begin position="352"/>
        <end position="370"/>
    </location>
</feature>
<evidence type="ECO:0000313" key="8">
    <source>
        <dbReference type="Proteomes" id="UP001595898"/>
    </source>
</evidence>
<reference evidence="7 8" key="1">
    <citation type="journal article" date="2019" name="Int. J. Syst. Evol. Microbiol.">
        <title>The Global Catalogue of Microorganisms (GCM) 10K type strain sequencing project: providing services to taxonomists for standard genome sequencing and annotation.</title>
        <authorList>
            <consortium name="The Broad Institute Genomics Platform"/>
            <consortium name="The Broad Institute Genome Sequencing Center for Infectious Disease"/>
            <person name="Wu L."/>
            <person name="Ma J."/>
        </authorList>
    </citation>
    <scope>NUCLEOTIDE SEQUENCE [LARGE SCALE GENOMIC DNA]</scope>
    <source>
        <strain evidence="7 8">WLHS5</strain>
    </source>
</reference>
<evidence type="ECO:0000256" key="2">
    <source>
        <dbReference type="ARBA" id="ARBA00022475"/>
    </source>
</evidence>